<dbReference type="AlphaFoldDB" id="A0A380CJR0"/>
<proteinExistence type="predicted"/>
<reference evidence="1 4" key="2">
    <citation type="submission" date="2019-07" db="EMBL/GenBank/DDBJ databases">
        <title>Whole genome shotgun sequence of Staphylococcus arlettae NBRC 109765.</title>
        <authorList>
            <person name="Hosoyama A."/>
            <person name="Uohara A."/>
            <person name="Ohji S."/>
            <person name="Ichikawa N."/>
        </authorList>
    </citation>
    <scope>NUCLEOTIDE SEQUENCE [LARGE SCALE GENOMIC DNA]</scope>
    <source>
        <strain evidence="1 4">NBRC 109765</strain>
    </source>
</reference>
<accession>A0A380CJR0</accession>
<gene>
    <name evidence="2" type="ORF">NCTC12413_01761</name>
    <name evidence="1" type="ORF">SAR03_24580</name>
</gene>
<dbReference type="OrthoDB" id="2413964at2"/>
<evidence type="ECO:0000313" key="3">
    <source>
        <dbReference type="Proteomes" id="UP000254956"/>
    </source>
</evidence>
<sequence length="108" mass="12338">MTKKYIELQNEQGEKQKFHQPAFIKGSVARKGMRIGKKASKLQNPEGLDDNFEDEFLDELYNFVANDLYDGQFTAQEFEDGLDVHEVMNVAMEQLASVMGDDEGKTKK</sequence>
<dbReference type="EMBL" id="UGZE01000001">
    <property type="protein sequence ID" value="SUJ20811.1"/>
    <property type="molecule type" value="Genomic_DNA"/>
</dbReference>
<dbReference type="Pfam" id="PF23857">
    <property type="entry name" value="Phage_TAC_19"/>
    <property type="match status" value="1"/>
</dbReference>
<dbReference type="InterPro" id="IPR057006">
    <property type="entry name" value="Phage_TAC_19"/>
</dbReference>
<evidence type="ECO:0000313" key="1">
    <source>
        <dbReference type="EMBL" id="GEQ01421.1"/>
    </source>
</evidence>
<name>A0A380CJR0_9STAP</name>
<organism evidence="2 3">
    <name type="scientific">Staphylococcus arlettae</name>
    <dbReference type="NCBI Taxonomy" id="29378"/>
    <lineage>
        <taxon>Bacteria</taxon>
        <taxon>Bacillati</taxon>
        <taxon>Bacillota</taxon>
        <taxon>Bacilli</taxon>
        <taxon>Bacillales</taxon>
        <taxon>Staphylococcaceae</taxon>
        <taxon>Staphylococcus</taxon>
    </lineage>
</organism>
<keyword evidence="4" id="KW-1185">Reference proteome</keyword>
<dbReference type="RefSeq" id="WP_103387986.1">
    <property type="nucleotide sequence ID" value="NZ_BKAV01000038.1"/>
</dbReference>
<dbReference type="Proteomes" id="UP000254956">
    <property type="component" value="Unassembled WGS sequence"/>
</dbReference>
<reference evidence="2 3" key="1">
    <citation type="submission" date="2018-06" db="EMBL/GenBank/DDBJ databases">
        <authorList>
            <consortium name="Pathogen Informatics"/>
            <person name="Doyle S."/>
        </authorList>
    </citation>
    <scope>NUCLEOTIDE SEQUENCE [LARGE SCALE GENOMIC DNA]</scope>
    <source>
        <strain evidence="2 3">NCTC12413</strain>
    </source>
</reference>
<dbReference type="NCBIfam" id="NF047360">
    <property type="entry name" value="tail_chap_PVL"/>
    <property type="match status" value="1"/>
</dbReference>
<evidence type="ECO:0000313" key="2">
    <source>
        <dbReference type="EMBL" id="SUJ20811.1"/>
    </source>
</evidence>
<evidence type="ECO:0008006" key="5">
    <source>
        <dbReference type="Google" id="ProtNLM"/>
    </source>
</evidence>
<evidence type="ECO:0000313" key="4">
    <source>
        <dbReference type="Proteomes" id="UP000321598"/>
    </source>
</evidence>
<dbReference type="Proteomes" id="UP000321598">
    <property type="component" value="Unassembled WGS sequence"/>
</dbReference>
<dbReference type="EMBL" id="BKAV01000038">
    <property type="protein sequence ID" value="GEQ01421.1"/>
    <property type="molecule type" value="Genomic_DNA"/>
</dbReference>
<protein>
    <recommendedName>
        <fullName evidence="5">Phage protein</fullName>
    </recommendedName>
</protein>